<proteinExistence type="predicted"/>
<evidence type="ECO:0000313" key="1">
    <source>
        <dbReference type="EMBL" id="GBF49187.1"/>
    </source>
</evidence>
<dbReference type="AlphaFoldDB" id="A0A2P2DX25"/>
<comment type="caution">
    <text evidence="1">The sequence shown here is derived from an EMBL/GenBank/DDBJ whole genome shotgun (WGS) entry which is preliminary data.</text>
</comment>
<reference evidence="1 2" key="1">
    <citation type="submission" date="2018-02" db="EMBL/GenBank/DDBJ databases">
        <title>Novel Leptospira species isolated from soil and water in Japan.</title>
        <authorList>
            <person name="Nakao R."/>
            <person name="Masuzawa T."/>
        </authorList>
    </citation>
    <scope>NUCLEOTIDE SEQUENCE [LARGE SCALE GENOMIC DNA]</scope>
    <source>
        <strain evidence="1 2">YH101</strain>
    </source>
</reference>
<gene>
    <name evidence="1" type="ORF">LPTSP4_06970</name>
</gene>
<name>A0A2P2DX25_9LEPT</name>
<keyword evidence="2" id="KW-1185">Reference proteome</keyword>
<dbReference type="EMBL" id="BFBB01000002">
    <property type="protein sequence ID" value="GBF49187.1"/>
    <property type="molecule type" value="Genomic_DNA"/>
</dbReference>
<protein>
    <submittedName>
        <fullName evidence="1">Uncharacterized protein</fullName>
    </submittedName>
</protein>
<dbReference type="Proteomes" id="UP000245133">
    <property type="component" value="Unassembled WGS sequence"/>
</dbReference>
<evidence type="ECO:0000313" key="2">
    <source>
        <dbReference type="Proteomes" id="UP000245133"/>
    </source>
</evidence>
<accession>A0A2P2DX25</accession>
<sequence>MVWFIIYHHRYINKYQRGNEEAGKRKNMSLKKPKSLFCKKVSGEADE</sequence>
<organism evidence="1 2">
    <name type="scientific">Leptospira ryugenii</name>
    <dbReference type="NCBI Taxonomy" id="1917863"/>
    <lineage>
        <taxon>Bacteria</taxon>
        <taxon>Pseudomonadati</taxon>
        <taxon>Spirochaetota</taxon>
        <taxon>Spirochaetia</taxon>
        <taxon>Leptospirales</taxon>
        <taxon>Leptospiraceae</taxon>
        <taxon>Leptospira</taxon>
    </lineage>
</organism>